<dbReference type="EMBL" id="JAEQMG010000035">
    <property type="protein sequence ID" value="MBK6087386.1"/>
    <property type="molecule type" value="Genomic_DNA"/>
</dbReference>
<accession>A0A934TYA5</accession>
<gene>
    <name evidence="6" type="ORF">JKK62_01760</name>
</gene>
<dbReference type="Gene3D" id="1.10.10.10">
    <property type="entry name" value="Winged helix-like DNA-binding domain superfamily/Winged helix DNA-binding domain"/>
    <property type="match status" value="1"/>
</dbReference>
<keyword evidence="3" id="KW-0238">DNA-binding</keyword>
<dbReference type="CDD" id="cd05466">
    <property type="entry name" value="PBP2_LTTR_substrate"/>
    <property type="match status" value="1"/>
</dbReference>
<dbReference type="Pfam" id="PF00126">
    <property type="entry name" value="HTH_1"/>
    <property type="match status" value="1"/>
</dbReference>
<dbReference type="Proteomes" id="UP000633365">
    <property type="component" value="Unassembled WGS sequence"/>
</dbReference>
<evidence type="ECO:0000256" key="3">
    <source>
        <dbReference type="ARBA" id="ARBA00023125"/>
    </source>
</evidence>
<dbReference type="RefSeq" id="WP_201426694.1">
    <property type="nucleotide sequence ID" value="NZ_JAEQMG010000035.1"/>
</dbReference>
<name>A0A934TYA5_9FIRM</name>
<evidence type="ECO:0000313" key="7">
    <source>
        <dbReference type="Proteomes" id="UP000633365"/>
    </source>
</evidence>
<dbReference type="InterPro" id="IPR000847">
    <property type="entry name" value="LysR_HTH_N"/>
</dbReference>
<evidence type="ECO:0000256" key="2">
    <source>
        <dbReference type="ARBA" id="ARBA00023015"/>
    </source>
</evidence>
<keyword evidence="7" id="KW-1185">Reference proteome</keyword>
<dbReference type="AlphaFoldDB" id="A0A934TYA5"/>
<keyword evidence="4" id="KW-0804">Transcription</keyword>
<dbReference type="InterPro" id="IPR036390">
    <property type="entry name" value="WH_DNA-bd_sf"/>
</dbReference>
<dbReference type="InterPro" id="IPR036388">
    <property type="entry name" value="WH-like_DNA-bd_sf"/>
</dbReference>
<proteinExistence type="inferred from homology"/>
<evidence type="ECO:0000256" key="1">
    <source>
        <dbReference type="ARBA" id="ARBA00009437"/>
    </source>
</evidence>
<dbReference type="Pfam" id="PF03466">
    <property type="entry name" value="LysR_substrate"/>
    <property type="match status" value="1"/>
</dbReference>
<sequence length="287" mass="32759">MEFRVLQYFLAVTREGNISAAAQSLHLSQPSLSRQLKELEEELGVTLFLRGRRRIELTEEGLILRKRASEMMQLMELTESEISEVKNDISGSLSIGAGESRSMRRVTAVFKHLKDEYPNIRLNVVSGDTEDLQDRLDRGLLDFALIFTDFDKETYHYLTLDEKEIFGVIMRKDCDLAEKEVIAIKDLYHKPLIVSRANGLQLFNSAQVRHLQIAATYNLLYNASLMVEDGIGCAISFDKLVDTSESSPLCFRPLSPEISVRPTLIWKRDQKLSIVSQLFIDRLSNKL</sequence>
<dbReference type="PANTHER" id="PTHR30419:SF8">
    <property type="entry name" value="NITROGEN ASSIMILATION TRANSCRIPTIONAL ACTIVATOR-RELATED"/>
    <property type="match status" value="1"/>
</dbReference>
<organism evidence="6 7">
    <name type="scientific">Ruminococcus difficilis</name>
    <dbReference type="NCBI Taxonomy" id="2763069"/>
    <lineage>
        <taxon>Bacteria</taxon>
        <taxon>Bacillati</taxon>
        <taxon>Bacillota</taxon>
        <taxon>Clostridia</taxon>
        <taxon>Eubacteriales</taxon>
        <taxon>Oscillospiraceae</taxon>
        <taxon>Ruminococcus</taxon>
    </lineage>
</organism>
<dbReference type="GO" id="GO:0003700">
    <property type="term" value="F:DNA-binding transcription factor activity"/>
    <property type="evidence" value="ECO:0007669"/>
    <property type="project" value="InterPro"/>
</dbReference>
<reference evidence="6" key="1">
    <citation type="submission" date="2021-01" db="EMBL/GenBank/DDBJ databases">
        <title>Genome public.</title>
        <authorList>
            <person name="Liu C."/>
            <person name="Sun Q."/>
        </authorList>
    </citation>
    <scope>NUCLEOTIDE SEQUENCE</scope>
    <source>
        <strain evidence="6">M6</strain>
    </source>
</reference>
<dbReference type="InterPro" id="IPR005119">
    <property type="entry name" value="LysR_subst-bd"/>
</dbReference>
<dbReference type="PROSITE" id="PS50931">
    <property type="entry name" value="HTH_LYSR"/>
    <property type="match status" value="1"/>
</dbReference>
<dbReference type="GO" id="GO:0003677">
    <property type="term" value="F:DNA binding"/>
    <property type="evidence" value="ECO:0007669"/>
    <property type="project" value="UniProtKB-KW"/>
</dbReference>
<dbReference type="GO" id="GO:0005829">
    <property type="term" value="C:cytosol"/>
    <property type="evidence" value="ECO:0007669"/>
    <property type="project" value="TreeGrafter"/>
</dbReference>
<comment type="caution">
    <text evidence="6">The sequence shown here is derived from an EMBL/GenBank/DDBJ whole genome shotgun (WGS) entry which is preliminary data.</text>
</comment>
<dbReference type="PRINTS" id="PR00039">
    <property type="entry name" value="HTHLYSR"/>
</dbReference>
<dbReference type="Gene3D" id="3.40.190.290">
    <property type="match status" value="1"/>
</dbReference>
<protein>
    <submittedName>
        <fullName evidence="6">LysR family transcriptional regulator</fullName>
    </submittedName>
</protein>
<dbReference type="SUPFAM" id="SSF46785">
    <property type="entry name" value="Winged helix' DNA-binding domain"/>
    <property type="match status" value="1"/>
</dbReference>
<comment type="similarity">
    <text evidence="1">Belongs to the LysR transcriptional regulatory family.</text>
</comment>
<evidence type="ECO:0000313" key="6">
    <source>
        <dbReference type="EMBL" id="MBK6087386.1"/>
    </source>
</evidence>
<dbReference type="PANTHER" id="PTHR30419">
    <property type="entry name" value="HTH-TYPE TRANSCRIPTIONAL REGULATOR YBHD"/>
    <property type="match status" value="1"/>
</dbReference>
<keyword evidence="2" id="KW-0805">Transcription regulation</keyword>
<dbReference type="FunFam" id="1.10.10.10:FF:000001">
    <property type="entry name" value="LysR family transcriptional regulator"/>
    <property type="match status" value="1"/>
</dbReference>
<dbReference type="InterPro" id="IPR050950">
    <property type="entry name" value="HTH-type_LysR_regulators"/>
</dbReference>
<evidence type="ECO:0000256" key="4">
    <source>
        <dbReference type="ARBA" id="ARBA00023163"/>
    </source>
</evidence>
<dbReference type="SUPFAM" id="SSF53850">
    <property type="entry name" value="Periplasmic binding protein-like II"/>
    <property type="match status" value="1"/>
</dbReference>
<evidence type="ECO:0000259" key="5">
    <source>
        <dbReference type="PROSITE" id="PS50931"/>
    </source>
</evidence>
<feature type="domain" description="HTH lysR-type" evidence="5">
    <location>
        <begin position="1"/>
        <end position="58"/>
    </location>
</feature>